<evidence type="ECO:0000313" key="8">
    <source>
        <dbReference type="Proteomes" id="UP000282076"/>
    </source>
</evidence>
<dbReference type="Gene3D" id="1.20.120.450">
    <property type="entry name" value="dinb family like domain"/>
    <property type="match status" value="1"/>
</dbReference>
<dbReference type="GO" id="GO:0016787">
    <property type="term" value="F:hydrolase activity"/>
    <property type="evidence" value="ECO:0007669"/>
    <property type="project" value="UniProtKB-UniRule"/>
</dbReference>
<organism evidence="7 8">
    <name type="scientific">Cohnella endophytica</name>
    <dbReference type="NCBI Taxonomy" id="2419778"/>
    <lineage>
        <taxon>Bacteria</taxon>
        <taxon>Bacillati</taxon>
        <taxon>Bacillota</taxon>
        <taxon>Bacilli</taxon>
        <taxon>Bacillales</taxon>
        <taxon>Paenibacillaceae</taxon>
        <taxon>Cohnella</taxon>
    </lineage>
</organism>
<evidence type="ECO:0000313" key="7">
    <source>
        <dbReference type="EMBL" id="RKP56835.1"/>
    </source>
</evidence>
<dbReference type="GO" id="GO:0005737">
    <property type="term" value="C:cytoplasm"/>
    <property type="evidence" value="ECO:0007669"/>
    <property type="project" value="UniProtKB-SubCell"/>
</dbReference>
<feature type="binding site" evidence="5">
    <location>
        <position position="353"/>
    </location>
    <ligand>
        <name>Zn(2+)</name>
        <dbReference type="ChEBI" id="CHEBI:29105"/>
    </ligand>
</feature>
<evidence type="ECO:0000256" key="5">
    <source>
        <dbReference type="HAMAP-Rule" id="MF_01256"/>
    </source>
</evidence>
<comment type="function">
    <text evidence="5">Possible metal-dependent hydrolase.</text>
</comment>
<protein>
    <recommendedName>
        <fullName evidence="5">Putative metal-dependent hydrolase D7Z26_02270</fullName>
        <ecNumber evidence="5">3.-.-.-</ecNumber>
    </recommendedName>
</protein>
<keyword evidence="2 5" id="KW-0479">Metal-binding</keyword>
<dbReference type="SUPFAM" id="SSF109854">
    <property type="entry name" value="DinB/YfiT-like putative metalloenzymes"/>
    <property type="match status" value="1"/>
</dbReference>
<dbReference type="Gene3D" id="3.30.460.10">
    <property type="entry name" value="Beta Polymerase, domain 2"/>
    <property type="match status" value="1"/>
</dbReference>
<sequence>MARMSDSTRDWPKWATEEVRLADANPRWLSAGEKLSARLEEILKPYGVMHVEHIGSTAIPGLPAKPILDMMAQVPSYDTLKMIAEALALDNWNYVPPELDLRPFRRFFVQAIDDRSVAHLHLYLLGEHRYEEQLVFRDALLDRREWAMAYGQLKVELAELYRHDREAYTNAKADFIEKILHELKVKVTRDMIPDLKYPIGRFKHEGPITSEQRERWIDEIESLPTMLLKALADLSDEQLDTPYRPDGWTVRQVVHHIGDSHLNSFARFKLALTEEQPAIKPYYEERWAILPDASDAPVQLSTSLISGLHARWAYFLRAMTETDYAKTFFHPSSQRISRLDETLGLYAWHGRHHVAHITSLRERMGW</sequence>
<evidence type="ECO:0000256" key="2">
    <source>
        <dbReference type="ARBA" id="ARBA00022723"/>
    </source>
</evidence>
<dbReference type="EC" id="3.-.-.-" evidence="5"/>
<dbReference type="PANTHER" id="PTHR34822">
    <property type="entry name" value="GRPB DOMAIN PROTEIN (AFU_ORTHOLOGUE AFUA_1G01530)"/>
    <property type="match status" value="1"/>
</dbReference>
<name>A0A494Y5P1_9BACL</name>
<dbReference type="HAMAP" id="MF_01256">
    <property type="entry name" value="YfiT_hydrol"/>
    <property type="match status" value="1"/>
</dbReference>
<comment type="subunit">
    <text evidence="5">Homodimer.</text>
</comment>
<dbReference type="SUPFAM" id="SSF81301">
    <property type="entry name" value="Nucleotidyltransferase"/>
    <property type="match status" value="1"/>
</dbReference>
<feature type="domain" description="DinB-like" evidence="6">
    <location>
        <begin position="221"/>
        <end position="357"/>
    </location>
</feature>
<dbReference type="InterPro" id="IPR034660">
    <property type="entry name" value="DinB/YfiT-like"/>
</dbReference>
<dbReference type="Pfam" id="PF12867">
    <property type="entry name" value="DinB_2"/>
    <property type="match status" value="1"/>
</dbReference>
<evidence type="ECO:0000256" key="4">
    <source>
        <dbReference type="ARBA" id="ARBA00022833"/>
    </source>
</evidence>
<dbReference type="Proteomes" id="UP000282076">
    <property type="component" value="Unassembled WGS sequence"/>
</dbReference>
<evidence type="ECO:0000256" key="1">
    <source>
        <dbReference type="ARBA" id="ARBA00022490"/>
    </source>
</evidence>
<feature type="binding site" evidence="5">
    <location>
        <position position="256"/>
    </location>
    <ligand>
        <name>Zn(2+)</name>
        <dbReference type="ChEBI" id="CHEBI:29105"/>
    </ligand>
</feature>
<gene>
    <name evidence="7" type="ORF">D7Z26_02270</name>
</gene>
<dbReference type="AlphaFoldDB" id="A0A494Y5P1"/>
<comment type="caution">
    <text evidence="7">The sequence shown here is derived from an EMBL/GenBank/DDBJ whole genome shotgun (WGS) entry which is preliminary data.</text>
</comment>
<proteinExistence type="inferred from homology"/>
<dbReference type="NCBIfam" id="NF009807">
    <property type="entry name" value="PRK13291.1"/>
    <property type="match status" value="1"/>
</dbReference>
<reference evidence="7 8" key="1">
    <citation type="submission" date="2018-10" db="EMBL/GenBank/DDBJ databases">
        <title>Cohnella sp. M2MS4P-1, whole genome shotgun sequence.</title>
        <authorList>
            <person name="Tuo L."/>
        </authorList>
    </citation>
    <scope>NUCLEOTIDE SEQUENCE [LARGE SCALE GENOMIC DNA]</scope>
    <source>
        <strain evidence="7 8">M2MS4P-1</strain>
    </source>
</reference>
<comment type="cofactor">
    <cofactor evidence="5">
        <name>Zn(2+)</name>
        <dbReference type="ChEBI" id="CHEBI:29105"/>
    </cofactor>
    <text evidence="5">Binds 1 zinc ion per subunit.</text>
</comment>
<dbReference type="Pfam" id="PF04229">
    <property type="entry name" value="GrpB"/>
    <property type="match status" value="1"/>
</dbReference>
<comment type="subcellular location">
    <subcellularLocation>
        <location evidence="5">Cytoplasm</location>
    </subcellularLocation>
</comment>
<keyword evidence="1 5" id="KW-0963">Cytoplasm</keyword>
<dbReference type="InterPro" id="IPR023774">
    <property type="entry name" value="Put_metal_dep_hydrolase_YfiT"/>
</dbReference>
<feature type="binding site" evidence="5">
    <location>
        <position position="349"/>
    </location>
    <ligand>
        <name>Zn(2+)</name>
        <dbReference type="ChEBI" id="CHEBI:29105"/>
    </ligand>
</feature>
<dbReference type="PANTHER" id="PTHR34822:SF1">
    <property type="entry name" value="GRPB FAMILY PROTEIN"/>
    <property type="match status" value="1"/>
</dbReference>
<accession>A0A494Y5P1</accession>
<keyword evidence="4 5" id="KW-0862">Zinc</keyword>
<dbReference type="InterPro" id="IPR043519">
    <property type="entry name" value="NT_sf"/>
</dbReference>
<keyword evidence="8" id="KW-1185">Reference proteome</keyword>
<dbReference type="EMBL" id="RBZM01000002">
    <property type="protein sequence ID" value="RKP56835.1"/>
    <property type="molecule type" value="Genomic_DNA"/>
</dbReference>
<dbReference type="GO" id="GO:0008270">
    <property type="term" value="F:zinc ion binding"/>
    <property type="evidence" value="ECO:0007669"/>
    <property type="project" value="UniProtKB-UniRule"/>
</dbReference>
<dbReference type="InterPro" id="IPR007344">
    <property type="entry name" value="GrpB/CoaE"/>
</dbReference>
<comment type="similarity">
    <text evidence="5">Belongs to the metal hydrolase YfiT family.</text>
</comment>
<dbReference type="InterPro" id="IPR024775">
    <property type="entry name" value="DinB-like"/>
</dbReference>
<evidence type="ECO:0000259" key="6">
    <source>
        <dbReference type="Pfam" id="PF12867"/>
    </source>
</evidence>
<keyword evidence="3 5" id="KW-0378">Hydrolase</keyword>
<evidence type="ECO:0000256" key="3">
    <source>
        <dbReference type="ARBA" id="ARBA00022801"/>
    </source>
</evidence>